<feature type="transmembrane region" description="Helical" evidence="1">
    <location>
        <begin position="34"/>
        <end position="51"/>
    </location>
</feature>
<reference evidence="2" key="1">
    <citation type="submission" date="2020-02" db="EMBL/GenBank/DDBJ databases">
        <authorList>
            <person name="Meier V. D."/>
        </authorList>
    </citation>
    <scope>NUCLEOTIDE SEQUENCE</scope>
    <source>
        <strain evidence="2">AVDCRST_MAG40</strain>
    </source>
</reference>
<proteinExistence type="predicted"/>
<dbReference type="AlphaFoldDB" id="A0A6J4LID4"/>
<evidence type="ECO:0000256" key="1">
    <source>
        <dbReference type="SAM" id="Phobius"/>
    </source>
</evidence>
<keyword evidence="1" id="KW-1133">Transmembrane helix</keyword>
<gene>
    <name evidence="2" type="ORF">AVDCRST_MAG40-2021</name>
</gene>
<protein>
    <submittedName>
        <fullName evidence="2">Uncharacterized protein</fullName>
    </submittedName>
</protein>
<keyword evidence="1" id="KW-0812">Transmembrane</keyword>
<evidence type="ECO:0000313" key="2">
    <source>
        <dbReference type="EMBL" id="CAA9333143.1"/>
    </source>
</evidence>
<name>A0A6J4LID4_9BACT</name>
<keyword evidence="1" id="KW-0472">Membrane</keyword>
<sequence>MTATRWQRDPLAAAAASLLLPGLGQWLQRRRAAALWLGLEAASVLALGIAAPSVRPAAWAAGTAVALWSVLDGAHAARRPRDPAA</sequence>
<dbReference type="EMBL" id="CADCTX010000615">
    <property type="protein sequence ID" value="CAA9333143.1"/>
    <property type="molecule type" value="Genomic_DNA"/>
</dbReference>
<accession>A0A6J4LID4</accession>
<organism evidence="2">
    <name type="scientific">uncultured Gemmatimonadaceae bacterium</name>
    <dbReference type="NCBI Taxonomy" id="246130"/>
    <lineage>
        <taxon>Bacteria</taxon>
        <taxon>Pseudomonadati</taxon>
        <taxon>Gemmatimonadota</taxon>
        <taxon>Gemmatimonadia</taxon>
        <taxon>Gemmatimonadales</taxon>
        <taxon>Gemmatimonadaceae</taxon>
        <taxon>environmental samples</taxon>
    </lineage>
</organism>